<sequence>MRPRDVLELVILAALWGGSFLFMRVAAPQFGPAALIELRVGLAALLLLPVLAWRGHLAPLWRKAGPLLFIGVTNSALPFVLYAWAALSVTAGFASIVNATSPLFAALVAWVWLKDRLSAAAMAGLLLGLLGVVILVWGKASFRVGGAGWAVAACLAATLNYGIAANFTKRFLSGVDPMAIATGSQFYAALVLAPFAVWLWPEAMPGREAWTSVLLLAFACTGVAYVMYFRLIAHVGPARAIAVTFLIPVFGMLWGAILLDEVVTINMLAGCGVILAGTGLATGVIQAPRRLAVVQGRG</sequence>
<keyword evidence="4 5" id="KW-0472">Membrane</keyword>
<feature type="domain" description="EamA" evidence="6">
    <location>
        <begin position="149"/>
        <end position="281"/>
    </location>
</feature>
<evidence type="ECO:0000259" key="6">
    <source>
        <dbReference type="Pfam" id="PF00892"/>
    </source>
</evidence>
<comment type="subcellular location">
    <subcellularLocation>
        <location evidence="1">Membrane</location>
        <topology evidence="1">Multi-pass membrane protein</topology>
    </subcellularLocation>
</comment>
<feature type="transmembrane region" description="Helical" evidence="5">
    <location>
        <begin position="240"/>
        <end position="259"/>
    </location>
</feature>
<comment type="caution">
    <text evidence="7">The sequence shown here is derived from an EMBL/GenBank/DDBJ whole genome shotgun (WGS) entry which is preliminary data.</text>
</comment>
<dbReference type="InterPro" id="IPR037185">
    <property type="entry name" value="EmrE-like"/>
</dbReference>
<feature type="transmembrane region" description="Helical" evidence="5">
    <location>
        <begin position="33"/>
        <end position="53"/>
    </location>
</feature>
<evidence type="ECO:0000256" key="4">
    <source>
        <dbReference type="ARBA" id="ARBA00023136"/>
    </source>
</evidence>
<dbReference type="Pfam" id="PF00892">
    <property type="entry name" value="EamA"/>
    <property type="match status" value="2"/>
</dbReference>
<dbReference type="Proteomes" id="UP000623795">
    <property type="component" value="Unassembled WGS sequence"/>
</dbReference>
<dbReference type="PANTHER" id="PTHR32322">
    <property type="entry name" value="INNER MEMBRANE TRANSPORTER"/>
    <property type="match status" value="1"/>
</dbReference>
<feature type="transmembrane region" description="Helical" evidence="5">
    <location>
        <begin position="265"/>
        <end position="285"/>
    </location>
</feature>
<evidence type="ECO:0000256" key="5">
    <source>
        <dbReference type="SAM" id="Phobius"/>
    </source>
</evidence>
<keyword evidence="3 5" id="KW-1133">Transmembrane helix</keyword>
<evidence type="ECO:0000256" key="1">
    <source>
        <dbReference type="ARBA" id="ARBA00004141"/>
    </source>
</evidence>
<feature type="transmembrane region" description="Helical" evidence="5">
    <location>
        <begin position="91"/>
        <end position="113"/>
    </location>
</feature>
<dbReference type="InterPro" id="IPR050638">
    <property type="entry name" value="AA-Vitamin_Transporters"/>
</dbReference>
<dbReference type="InterPro" id="IPR000620">
    <property type="entry name" value="EamA_dom"/>
</dbReference>
<evidence type="ECO:0000256" key="2">
    <source>
        <dbReference type="ARBA" id="ARBA00022692"/>
    </source>
</evidence>
<keyword evidence="8" id="KW-1185">Reference proteome</keyword>
<feature type="transmembrane region" description="Helical" evidence="5">
    <location>
        <begin position="146"/>
        <end position="167"/>
    </location>
</feature>
<evidence type="ECO:0000313" key="7">
    <source>
        <dbReference type="EMBL" id="NMG43372.1"/>
    </source>
</evidence>
<dbReference type="SUPFAM" id="SSF103481">
    <property type="entry name" value="Multidrug resistance efflux transporter EmrE"/>
    <property type="match status" value="2"/>
</dbReference>
<feature type="domain" description="EamA" evidence="6">
    <location>
        <begin position="10"/>
        <end position="136"/>
    </location>
</feature>
<keyword evidence="2 5" id="KW-0812">Transmembrane</keyword>
<feature type="transmembrane region" description="Helical" evidence="5">
    <location>
        <begin position="65"/>
        <end position="85"/>
    </location>
</feature>
<gene>
    <name evidence="7" type="ORF">GPA22_06450</name>
</gene>
<proteinExistence type="predicted"/>
<organism evidence="7 8">
    <name type="scientific">Aromatoleum toluvorans</name>
    <dbReference type="NCBI Taxonomy" id="92002"/>
    <lineage>
        <taxon>Bacteria</taxon>
        <taxon>Pseudomonadati</taxon>
        <taxon>Pseudomonadota</taxon>
        <taxon>Betaproteobacteria</taxon>
        <taxon>Rhodocyclales</taxon>
        <taxon>Rhodocyclaceae</taxon>
        <taxon>Aromatoleum</taxon>
    </lineage>
</organism>
<feature type="transmembrane region" description="Helical" evidence="5">
    <location>
        <begin position="179"/>
        <end position="197"/>
    </location>
</feature>
<accession>A0ABX1PXH0</accession>
<feature type="transmembrane region" description="Helical" evidence="5">
    <location>
        <begin position="120"/>
        <end position="140"/>
    </location>
</feature>
<dbReference type="RefSeq" id="WP_169255288.1">
    <property type="nucleotide sequence ID" value="NZ_WTVN01000007.1"/>
</dbReference>
<name>A0ABX1PXH0_9RHOO</name>
<protein>
    <submittedName>
        <fullName evidence="7">EamA family transporter</fullName>
    </submittedName>
</protein>
<dbReference type="EMBL" id="WTVN01000007">
    <property type="protein sequence ID" value="NMG43372.1"/>
    <property type="molecule type" value="Genomic_DNA"/>
</dbReference>
<evidence type="ECO:0000313" key="8">
    <source>
        <dbReference type="Proteomes" id="UP000623795"/>
    </source>
</evidence>
<evidence type="ECO:0000256" key="3">
    <source>
        <dbReference type="ARBA" id="ARBA00022989"/>
    </source>
</evidence>
<dbReference type="PANTHER" id="PTHR32322:SF9">
    <property type="entry name" value="AMINO-ACID METABOLITE EFFLUX PUMP-RELATED"/>
    <property type="match status" value="1"/>
</dbReference>
<feature type="transmembrane region" description="Helical" evidence="5">
    <location>
        <begin position="209"/>
        <end position="228"/>
    </location>
</feature>
<feature type="transmembrane region" description="Helical" evidence="5">
    <location>
        <begin position="7"/>
        <end position="27"/>
    </location>
</feature>
<reference evidence="7 8" key="1">
    <citation type="submission" date="2019-12" db="EMBL/GenBank/DDBJ databases">
        <title>Comparative genomics gives insights into the taxonomy of the Azoarcus-Aromatoleum group and reveals separate origins of nif in the plant-associated Azoarcus and non-plant-associated Aromatoleum sub-groups.</title>
        <authorList>
            <person name="Lafos M."/>
            <person name="Maluk M."/>
            <person name="Batista M."/>
            <person name="Junghare M."/>
            <person name="Carmona M."/>
            <person name="Faoro H."/>
            <person name="Cruz L.M."/>
            <person name="Battistoni F."/>
            <person name="De Souza E."/>
            <person name="Pedrosa F."/>
            <person name="Chen W.-M."/>
            <person name="Poole P.S."/>
            <person name="Dixon R.A."/>
            <person name="James E.K."/>
        </authorList>
    </citation>
    <scope>NUCLEOTIDE SEQUENCE [LARGE SCALE GENOMIC DNA]</scope>
    <source>
        <strain evidence="7 8">Td21</strain>
    </source>
</reference>